<dbReference type="EMBL" id="BAVZ01000006">
    <property type="protein sequence ID" value="GAF08386.1"/>
    <property type="molecule type" value="Genomic_DNA"/>
</dbReference>
<sequence length="241" mass="28069">MRINIVVPVLNEEFRIQRGIEQAVRYLEDHLQDKYQITIVDNGSTDNTETIAKHLVEEHKHISYMKLSQRGVGLALREAVKLNECEIIGYMDVDLSTDLQHIKQVYDLFENHENTKIVNGSRIKQHSNVKNRKLIREITSRGLNLILKILLGVKFTDAMCGFKFFNRNVIEDLIDKSSDNHGWFYCAELLVRAEWEGIEIQEIAVNWDDDPNSKVKIMKLVITYMKEIMKLRKEKGESHTA</sequence>
<name>W7YUX2_9BACL</name>
<dbReference type="PANTHER" id="PTHR10859:SF91">
    <property type="entry name" value="DOLICHYL-PHOSPHATE BETA-GLUCOSYLTRANSFERASE"/>
    <property type="match status" value="1"/>
</dbReference>
<protein>
    <submittedName>
        <fullName evidence="2">Dolichol-P-glucose synthetase</fullName>
    </submittedName>
</protein>
<reference evidence="2 3" key="1">
    <citation type="journal article" date="2014" name="Genome Announc.">
        <title>Draft Genome Sequence of Paenibacillus pini JCM 16418T, Isolated from the Rhizosphere of Pine Tree.</title>
        <authorList>
            <person name="Yuki M."/>
            <person name="Oshima K."/>
            <person name="Suda W."/>
            <person name="Oshida Y."/>
            <person name="Kitamura K."/>
            <person name="Iida Y."/>
            <person name="Hattori M."/>
            <person name="Ohkuma M."/>
        </authorList>
    </citation>
    <scope>NUCLEOTIDE SEQUENCE [LARGE SCALE GENOMIC DNA]</scope>
    <source>
        <strain evidence="2 3">JCM 16418</strain>
    </source>
</reference>
<dbReference type="InterPro" id="IPR001173">
    <property type="entry name" value="Glyco_trans_2-like"/>
</dbReference>
<feature type="domain" description="Glycosyltransferase 2-like" evidence="1">
    <location>
        <begin position="5"/>
        <end position="173"/>
    </location>
</feature>
<gene>
    <name evidence="2" type="ORF">JCM16418_2460</name>
</gene>
<comment type="caution">
    <text evidence="2">The sequence shown here is derived from an EMBL/GenBank/DDBJ whole genome shotgun (WGS) entry which is preliminary data.</text>
</comment>
<dbReference type="OrthoDB" id="9810303at2"/>
<dbReference type="RefSeq" id="WP_036648733.1">
    <property type="nucleotide sequence ID" value="NZ_BAVZ01000006.1"/>
</dbReference>
<dbReference type="STRING" id="1236976.JCM16418_2460"/>
<dbReference type="Gene3D" id="3.90.550.10">
    <property type="entry name" value="Spore Coat Polysaccharide Biosynthesis Protein SpsA, Chain A"/>
    <property type="match status" value="1"/>
</dbReference>
<evidence type="ECO:0000259" key="1">
    <source>
        <dbReference type="Pfam" id="PF00535"/>
    </source>
</evidence>
<evidence type="ECO:0000313" key="3">
    <source>
        <dbReference type="Proteomes" id="UP000019364"/>
    </source>
</evidence>
<evidence type="ECO:0000313" key="2">
    <source>
        <dbReference type="EMBL" id="GAF08386.1"/>
    </source>
</evidence>
<dbReference type="InterPro" id="IPR029044">
    <property type="entry name" value="Nucleotide-diphossugar_trans"/>
</dbReference>
<dbReference type="AlphaFoldDB" id="W7YUX2"/>
<proteinExistence type="predicted"/>
<dbReference type="PANTHER" id="PTHR10859">
    <property type="entry name" value="GLYCOSYL TRANSFERASE"/>
    <property type="match status" value="1"/>
</dbReference>
<organism evidence="2 3">
    <name type="scientific">Paenibacillus pini JCM 16418</name>
    <dbReference type="NCBI Taxonomy" id="1236976"/>
    <lineage>
        <taxon>Bacteria</taxon>
        <taxon>Bacillati</taxon>
        <taxon>Bacillota</taxon>
        <taxon>Bacilli</taxon>
        <taxon>Bacillales</taxon>
        <taxon>Paenibacillaceae</taxon>
        <taxon>Paenibacillus</taxon>
    </lineage>
</organism>
<accession>W7YUX2</accession>
<dbReference type="eggNOG" id="COG0463">
    <property type="taxonomic scope" value="Bacteria"/>
</dbReference>
<dbReference type="SUPFAM" id="SSF53448">
    <property type="entry name" value="Nucleotide-diphospho-sugar transferases"/>
    <property type="match status" value="1"/>
</dbReference>
<dbReference type="Pfam" id="PF00535">
    <property type="entry name" value="Glycos_transf_2"/>
    <property type="match status" value="1"/>
</dbReference>
<dbReference type="GO" id="GO:0006487">
    <property type="term" value="P:protein N-linked glycosylation"/>
    <property type="evidence" value="ECO:0007669"/>
    <property type="project" value="TreeGrafter"/>
</dbReference>
<dbReference type="Proteomes" id="UP000019364">
    <property type="component" value="Unassembled WGS sequence"/>
</dbReference>
<keyword evidence="3" id="KW-1185">Reference proteome</keyword>